<name>A0A858RPW9_9BACT</name>
<sequence>MILRENLSTLIAMPYLPKTLLAVVTVVAAGGFWAVTEARDSGMAAFAKSLANGIDSRLAGKKASGATMEVFSSKNHPAKKYVRNPQLWCADFVPQLTGCSVWKPPLDYVGERYGGVMITSRHILFCRHAHPAWDGGWMKVQPQVIRFVTADNKVVDMKLVANVDSPKVDLCVGLLDDDVPEGIHVAPLMPAMSPEQGRELMGMNVPDLSISQAGKRPNGKSNEAMAYVGTAAGSPSVATRKPWSYEVYQGDSGTPRFYITPKGLALYQLTGAGDVSGNLAHLKELIAACDANAVERGVLKKPTGKQPKVLDLPVPPK</sequence>
<dbReference type="KEGG" id="luo:HHL09_21065"/>
<evidence type="ECO:0000313" key="1">
    <source>
        <dbReference type="EMBL" id="QJE98170.1"/>
    </source>
</evidence>
<accession>A0A858RPW9</accession>
<reference evidence="1 2" key="1">
    <citation type="submission" date="2020-04" db="EMBL/GenBank/DDBJ databases">
        <title>Luteolibacter sp. G-1-1-1 isolated from soil.</title>
        <authorList>
            <person name="Dahal R.H."/>
        </authorList>
    </citation>
    <scope>NUCLEOTIDE SEQUENCE [LARGE SCALE GENOMIC DNA]</scope>
    <source>
        <strain evidence="1 2">G-1-1-1</strain>
    </source>
</reference>
<dbReference type="AlphaFoldDB" id="A0A858RPW9"/>
<dbReference type="Proteomes" id="UP000501812">
    <property type="component" value="Chromosome"/>
</dbReference>
<dbReference type="EMBL" id="CP051774">
    <property type="protein sequence ID" value="QJE98170.1"/>
    <property type="molecule type" value="Genomic_DNA"/>
</dbReference>
<protein>
    <submittedName>
        <fullName evidence="1">Uncharacterized protein</fullName>
    </submittedName>
</protein>
<keyword evidence="2" id="KW-1185">Reference proteome</keyword>
<organism evidence="1 2">
    <name type="scientific">Luteolibacter luteus</name>
    <dbReference type="NCBI Taxonomy" id="2728835"/>
    <lineage>
        <taxon>Bacteria</taxon>
        <taxon>Pseudomonadati</taxon>
        <taxon>Verrucomicrobiota</taxon>
        <taxon>Verrucomicrobiia</taxon>
        <taxon>Verrucomicrobiales</taxon>
        <taxon>Verrucomicrobiaceae</taxon>
        <taxon>Luteolibacter</taxon>
    </lineage>
</organism>
<dbReference type="RefSeq" id="WP_169456629.1">
    <property type="nucleotide sequence ID" value="NZ_CP051774.1"/>
</dbReference>
<evidence type="ECO:0000313" key="2">
    <source>
        <dbReference type="Proteomes" id="UP000501812"/>
    </source>
</evidence>
<gene>
    <name evidence="1" type="ORF">HHL09_21065</name>
</gene>
<proteinExistence type="predicted"/>